<protein>
    <submittedName>
        <fullName evidence="1">Extracellular solute-binding protein</fullName>
    </submittedName>
</protein>
<gene>
    <name evidence="1" type="ORF">E3J95_05865</name>
</gene>
<organism evidence="1 2">
    <name type="scientific">Aerophobetes bacterium</name>
    <dbReference type="NCBI Taxonomy" id="2030807"/>
    <lineage>
        <taxon>Bacteria</taxon>
        <taxon>Candidatus Aerophobota</taxon>
    </lineage>
</organism>
<dbReference type="Gene3D" id="3.40.190.10">
    <property type="entry name" value="Periplasmic binding protein-like II"/>
    <property type="match status" value="2"/>
</dbReference>
<evidence type="ECO:0000313" key="2">
    <source>
        <dbReference type="Proteomes" id="UP000320781"/>
    </source>
</evidence>
<accession>A0A523QH72</accession>
<dbReference type="InterPro" id="IPR006059">
    <property type="entry name" value="SBP"/>
</dbReference>
<dbReference type="AlphaFoldDB" id="A0A523QH72"/>
<dbReference type="Proteomes" id="UP000320781">
    <property type="component" value="Unassembled WGS sequence"/>
</dbReference>
<name>A0A523QH72_UNCAE</name>
<proteinExistence type="predicted"/>
<sequence length="231" mass="26536">MDHADTVESLRFFVSLKEFCPPGSENFGYDETVTAWQQGRAAIAWTYGSLIGAHFENPEVSKAAGKSVYVPAPLGPYGMGSPHFGSWGIAMNKDSRNKEAAWAFIQWACSRDLAKRWTLEGGHTPRHSVYRDPEVLKAQPYMDWLYDHMLHWANPDTRPMLPEWSEINEELTLFQNKAWIGEISAEEALKGMQRGIEILMREGGYYDPDLKKPVQQWRNMKYYDLNPTGWK</sequence>
<reference evidence="1 2" key="1">
    <citation type="submission" date="2019-03" db="EMBL/GenBank/DDBJ databases">
        <title>Metabolic potential of uncultured bacteria and archaea associated with petroleum seepage in deep-sea sediments.</title>
        <authorList>
            <person name="Dong X."/>
            <person name="Hubert C."/>
        </authorList>
    </citation>
    <scope>NUCLEOTIDE SEQUENCE [LARGE SCALE GENOMIC DNA]</scope>
    <source>
        <strain evidence="1">E44_bin92</strain>
    </source>
</reference>
<dbReference type="Pfam" id="PF01547">
    <property type="entry name" value="SBP_bac_1"/>
    <property type="match status" value="1"/>
</dbReference>
<dbReference type="EMBL" id="SOKU01000287">
    <property type="protein sequence ID" value="TES84833.1"/>
    <property type="molecule type" value="Genomic_DNA"/>
</dbReference>
<evidence type="ECO:0000313" key="1">
    <source>
        <dbReference type="EMBL" id="TES84833.1"/>
    </source>
</evidence>
<comment type="caution">
    <text evidence="1">The sequence shown here is derived from an EMBL/GenBank/DDBJ whole genome shotgun (WGS) entry which is preliminary data.</text>
</comment>
<dbReference type="SUPFAM" id="SSF53850">
    <property type="entry name" value="Periplasmic binding protein-like II"/>
    <property type="match status" value="1"/>
</dbReference>